<keyword evidence="12" id="KW-1185">Reference proteome</keyword>
<feature type="transmembrane region" description="Helical" evidence="9">
    <location>
        <begin position="358"/>
        <end position="377"/>
    </location>
</feature>
<evidence type="ECO:0000256" key="6">
    <source>
        <dbReference type="ARBA" id="ARBA00022989"/>
    </source>
</evidence>
<keyword evidence="5 9" id="KW-0812">Transmembrane</keyword>
<gene>
    <name evidence="11" type="primary">nhaP</name>
    <name evidence="11" type="ORF">CLCOL_11580</name>
</gene>
<dbReference type="Gene3D" id="3.30.70.1450">
    <property type="entry name" value="Regulator of K+ conductance, C-terminal domain"/>
    <property type="match status" value="1"/>
</dbReference>
<keyword evidence="8 9" id="KW-0472">Membrane</keyword>
<keyword evidence="3" id="KW-0050">Antiport</keyword>
<feature type="transmembrane region" description="Helical" evidence="9">
    <location>
        <begin position="327"/>
        <end position="346"/>
    </location>
</feature>
<evidence type="ECO:0000313" key="11">
    <source>
        <dbReference type="EMBL" id="KYH29410.1"/>
    </source>
</evidence>
<keyword evidence="4" id="KW-1003">Cell membrane</keyword>
<dbReference type="AlphaFoldDB" id="A0A151APC2"/>
<dbReference type="GO" id="GO:0015297">
    <property type="term" value="F:antiporter activity"/>
    <property type="evidence" value="ECO:0007669"/>
    <property type="project" value="UniProtKB-KW"/>
</dbReference>
<feature type="transmembrane region" description="Helical" evidence="9">
    <location>
        <begin position="83"/>
        <end position="105"/>
    </location>
</feature>
<dbReference type="PANTHER" id="PTHR32507:SF7">
    <property type="entry name" value="K(+)_H(+) ANTIPORTER NHAP2"/>
    <property type="match status" value="1"/>
</dbReference>
<dbReference type="SUPFAM" id="SSF116726">
    <property type="entry name" value="TrkA C-terminal domain-like"/>
    <property type="match status" value="1"/>
</dbReference>
<comment type="caution">
    <text evidence="11">The sequence shown here is derived from an EMBL/GenBank/DDBJ whole genome shotgun (WGS) entry which is preliminary data.</text>
</comment>
<dbReference type="InterPro" id="IPR038770">
    <property type="entry name" value="Na+/solute_symporter_sf"/>
</dbReference>
<dbReference type="PANTHER" id="PTHR32507">
    <property type="entry name" value="NA(+)/H(+) ANTIPORTER 1"/>
    <property type="match status" value="1"/>
</dbReference>
<dbReference type="InterPro" id="IPR036721">
    <property type="entry name" value="RCK_C_sf"/>
</dbReference>
<keyword evidence="6 9" id="KW-1133">Transmembrane helix</keyword>
<accession>A0A151APC2</accession>
<feature type="transmembrane region" description="Helical" evidence="9">
    <location>
        <begin position="227"/>
        <end position="251"/>
    </location>
</feature>
<dbReference type="Gene3D" id="1.20.1530.20">
    <property type="match status" value="1"/>
</dbReference>
<evidence type="ECO:0000313" key="12">
    <source>
        <dbReference type="Proteomes" id="UP000075374"/>
    </source>
</evidence>
<evidence type="ECO:0000259" key="10">
    <source>
        <dbReference type="PROSITE" id="PS51202"/>
    </source>
</evidence>
<dbReference type="Pfam" id="PF02080">
    <property type="entry name" value="TrkA_C"/>
    <property type="match status" value="1"/>
</dbReference>
<dbReference type="EMBL" id="LTBB01000004">
    <property type="protein sequence ID" value="KYH29410.1"/>
    <property type="molecule type" value="Genomic_DNA"/>
</dbReference>
<feature type="transmembrane region" description="Helical" evidence="9">
    <location>
        <begin position="29"/>
        <end position="50"/>
    </location>
</feature>
<sequence>MIKTLLLCGIVLLICVISSKLLYRFGIPTLIIFLILGMILGSDGIGGIYFDNSTFAQQISSIALVFIMFYGGFGVSWNEAKPIASQAILLATLGVVFTAILVGVFSHFILNISLLEGMLLGAVVSSTDAASVFSILRSKSLNLKGGLASMLEIESGSNDPIAYMLTTVVISLITNNSQQSIIGMLSRQILFGIAIGFVISYLSVLVLKRIHLNVEGLYSILVISLTLLGYSLSEILGGNGFLTVYIIGIVIGNSKIPYKRNLVHFFDGVSWLMQIVLFFTLGLLVFPSQLPSAFRNGFIVAIFMALVARPVAIFSILSWFKTPIKQQLLVSWVGLRGAASIVFATYALTNNLSVANELFNTVFIIALFSIIVQGTLIPTISKKLDLVEEESSVFKTFNDYENEVHTKLVEIVIEENSPLKNKTIMNANIPEDVLIIMIKRKDEVIIPKGSSVIKAGDILVLAANNFEKLQVI</sequence>
<feature type="transmembrane region" description="Helical" evidence="9">
    <location>
        <begin position="298"/>
        <end position="320"/>
    </location>
</feature>
<evidence type="ECO:0000256" key="2">
    <source>
        <dbReference type="ARBA" id="ARBA00022448"/>
    </source>
</evidence>
<dbReference type="STRING" id="1121305.CLCOL_11580"/>
<proteinExistence type="predicted"/>
<evidence type="ECO:0000256" key="1">
    <source>
        <dbReference type="ARBA" id="ARBA00004651"/>
    </source>
</evidence>
<evidence type="ECO:0000256" key="5">
    <source>
        <dbReference type="ARBA" id="ARBA00022692"/>
    </source>
</evidence>
<evidence type="ECO:0000256" key="9">
    <source>
        <dbReference type="SAM" id="Phobius"/>
    </source>
</evidence>
<dbReference type="InterPro" id="IPR006037">
    <property type="entry name" value="RCK_C"/>
</dbReference>
<feature type="domain" description="RCK C-terminal" evidence="10">
    <location>
        <begin position="395"/>
        <end position="472"/>
    </location>
</feature>
<evidence type="ECO:0000256" key="3">
    <source>
        <dbReference type="ARBA" id="ARBA00022449"/>
    </source>
</evidence>
<keyword evidence="7" id="KW-0406">Ion transport</keyword>
<dbReference type="GO" id="GO:0006813">
    <property type="term" value="P:potassium ion transport"/>
    <property type="evidence" value="ECO:0007669"/>
    <property type="project" value="InterPro"/>
</dbReference>
<comment type="subcellular location">
    <subcellularLocation>
        <location evidence="1">Cell membrane</location>
        <topology evidence="1">Multi-pass membrane protein</topology>
    </subcellularLocation>
</comment>
<dbReference type="GO" id="GO:1902600">
    <property type="term" value="P:proton transmembrane transport"/>
    <property type="evidence" value="ECO:0007669"/>
    <property type="project" value="InterPro"/>
</dbReference>
<protein>
    <submittedName>
        <fullName evidence="11">K(+)/H(+) antiporter NhaP</fullName>
    </submittedName>
</protein>
<feature type="transmembrane region" description="Helical" evidence="9">
    <location>
        <begin position="263"/>
        <end position="286"/>
    </location>
</feature>
<dbReference type="PROSITE" id="PS51202">
    <property type="entry name" value="RCK_C"/>
    <property type="match status" value="1"/>
</dbReference>
<dbReference type="InterPro" id="IPR006153">
    <property type="entry name" value="Cation/H_exchanger_TM"/>
</dbReference>
<evidence type="ECO:0000256" key="4">
    <source>
        <dbReference type="ARBA" id="ARBA00022475"/>
    </source>
</evidence>
<organism evidence="11 12">
    <name type="scientific">Clostridium colicanis DSM 13634</name>
    <dbReference type="NCBI Taxonomy" id="1121305"/>
    <lineage>
        <taxon>Bacteria</taxon>
        <taxon>Bacillati</taxon>
        <taxon>Bacillota</taxon>
        <taxon>Clostridia</taxon>
        <taxon>Eubacteriales</taxon>
        <taxon>Clostridiaceae</taxon>
        <taxon>Clostridium</taxon>
    </lineage>
</organism>
<feature type="transmembrane region" description="Helical" evidence="9">
    <location>
        <begin position="59"/>
        <end position="77"/>
    </location>
</feature>
<dbReference type="NCBIfam" id="NF003715">
    <property type="entry name" value="PRK05326.1-2"/>
    <property type="match status" value="1"/>
</dbReference>
<evidence type="ECO:0000256" key="7">
    <source>
        <dbReference type="ARBA" id="ARBA00023065"/>
    </source>
</evidence>
<feature type="transmembrane region" description="Helical" evidence="9">
    <location>
        <begin position="189"/>
        <end position="207"/>
    </location>
</feature>
<dbReference type="Proteomes" id="UP000075374">
    <property type="component" value="Unassembled WGS sequence"/>
</dbReference>
<keyword evidence="2" id="KW-0813">Transport</keyword>
<dbReference type="GO" id="GO:0005886">
    <property type="term" value="C:plasma membrane"/>
    <property type="evidence" value="ECO:0007669"/>
    <property type="project" value="UniProtKB-SubCell"/>
</dbReference>
<dbReference type="PATRIC" id="fig|1121305.3.peg.1158"/>
<reference evidence="11 12" key="1">
    <citation type="submission" date="2016-02" db="EMBL/GenBank/DDBJ databases">
        <title>Genome sequence of Clostridium colicanis DSM 13634.</title>
        <authorList>
            <person name="Poehlein A."/>
            <person name="Daniel R."/>
        </authorList>
    </citation>
    <scope>NUCLEOTIDE SEQUENCE [LARGE SCALE GENOMIC DNA]</scope>
    <source>
        <strain evidence="11 12">DSM 13634</strain>
    </source>
</reference>
<dbReference type="GO" id="GO:0008324">
    <property type="term" value="F:monoatomic cation transmembrane transporter activity"/>
    <property type="evidence" value="ECO:0007669"/>
    <property type="project" value="InterPro"/>
</dbReference>
<dbReference type="Pfam" id="PF00999">
    <property type="entry name" value="Na_H_Exchanger"/>
    <property type="match status" value="1"/>
</dbReference>
<dbReference type="NCBIfam" id="NF003716">
    <property type="entry name" value="PRK05326.1-3"/>
    <property type="match status" value="1"/>
</dbReference>
<evidence type="ECO:0000256" key="8">
    <source>
        <dbReference type="ARBA" id="ARBA00023136"/>
    </source>
</evidence>
<name>A0A151APC2_9CLOT</name>